<dbReference type="eggNOG" id="KOG4564">
    <property type="taxonomic scope" value="Eukaryota"/>
</dbReference>
<accession>A0A0V1BHZ2</accession>
<evidence type="ECO:0000313" key="3">
    <source>
        <dbReference type="Proteomes" id="UP000054776"/>
    </source>
</evidence>
<keyword evidence="3" id="KW-1185">Reference proteome</keyword>
<dbReference type="InParanoid" id="A0A0V1BHZ2"/>
<organism evidence="2 3">
    <name type="scientific">Trichinella spiralis</name>
    <name type="common">Trichina worm</name>
    <dbReference type="NCBI Taxonomy" id="6334"/>
    <lineage>
        <taxon>Eukaryota</taxon>
        <taxon>Metazoa</taxon>
        <taxon>Ecdysozoa</taxon>
        <taxon>Nematoda</taxon>
        <taxon>Enoplea</taxon>
        <taxon>Dorylaimia</taxon>
        <taxon>Trichinellida</taxon>
        <taxon>Trichinellidae</taxon>
        <taxon>Trichinella</taxon>
    </lineage>
</organism>
<dbReference type="Proteomes" id="UP000054776">
    <property type="component" value="Unassembled WGS sequence"/>
</dbReference>
<comment type="caution">
    <text evidence="2">The sequence shown here is derived from an EMBL/GenBank/DDBJ whole genome shotgun (WGS) entry which is preliminary data.</text>
</comment>
<proteinExistence type="predicted"/>
<evidence type="ECO:0000313" key="2">
    <source>
        <dbReference type="EMBL" id="KRY36497.1"/>
    </source>
</evidence>
<dbReference type="AlphaFoldDB" id="A0A0V1BHZ2"/>
<sequence>MFVEGLYLLVNVPFSFQTQNINYIMCAIIGREIPMLLMIILSFIRKKFHMTGVGTNLPKQIHIFLKPTVFILIGIVIAVLFCFSYGKVLFCIKMSYSQFMEKWRPRQYNCYIELFDSLSEGIKECSC</sequence>
<evidence type="ECO:0000256" key="1">
    <source>
        <dbReference type="SAM" id="Phobius"/>
    </source>
</evidence>
<gene>
    <name evidence="2" type="ORF">T01_5928</name>
</gene>
<feature type="transmembrane region" description="Helical" evidence="1">
    <location>
        <begin position="20"/>
        <end position="44"/>
    </location>
</feature>
<keyword evidence="1" id="KW-0812">Transmembrane</keyword>
<protein>
    <submittedName>
        <fullName evidence="2">Uncharacterized protein</fullName>
    </submittedName>
</protein>
<keyword evidence="1" id="KW-0472">Membrane</keyword>
<feature type="transmembrane region" description="Helical" evidence="1">
    <location>
        <begin position="64"/>
        <end position="86"/>
    </location>
</feature>
<dbReference type="STRING" id="6334.A0A0V1BHZ2"/>
<keyword evidence="1" id="KW-1133">Transmembrane helix</keyword>
<reference evidence="2 3" key="1">
    <citation type="submission" date="2015-01" db="EMBL/GenBank/DDBJ databases">
        <title>Evolution of Trichinella species and genotypes.</title>
        <authorList>
            <person name="Korhonen P.K."/>
            <person name="Edoardo P."/>
            <person name="Giuseppe L.R."/>
            <person name="Gasser R.B."/>
        </authorList>
    </citation>
    <scope>NUCLEOTIDE SEQUENCE [LARGE SCALE GENOMIC DNA]</scope>
    <source>
        <strain evidence="2">ISS3</strain>
    </source>
</reference>
<dbReference type="EMBL" id="JYDH01000042">
    <property type="protein sequence ID" value="KRY36497.1"/>
    <property type="molecule type" value="Genomic_DNA"/>
</dbReference>
<name>A0A0V1BHZ2_TRISP</name>
<dbReference type="OrthoDB" id="1100386at2759"/>